<evidence type="ECO:0000256" key="1">
    <source>
        <dbReference type="ARBA" id="ARBA00001933"/>
    </source>
</evidence>
<evidence type="ECO:0000256" key="4">
    <source>
        <dbReference type="ARBA" id="ARBA00022898"/>
    </source>
</evidence>
<evidence type="ECO:0000313" key="10">
    <source>
        <dbReference type="Proteomes" id="UP001589896"/>
    </source>
</evidence>
<dbReference type="NCBIfam" id="TIGR00474">
    <property type="entry name" value="selA"/>
    <property type="match status" value="1"/>
</dbReference>
<gene>
    <name evidence="8 9" type="primary">selA</name>
    <name evidence="9" type="ORF">ACFFGH_18340</name>
</gene>
<dbReference type="SUPFAM" id="SSF53383">
    <property type="entry name" value="PLP-dependent transferases"/>
    <property type="match status" value="1"/>
</dbReference>
<dbReference type="EC" id="2.9.1.1" evidence="8"/>
<comment type="caution">
    <text evidence="9">The sequence shown here is derived from an EMBL/GenBank/DDBJ whole genome shotgun (WGS) entry which is preliminary data.</text>
</comment>
<evidence type="ECO:0000256" key="7">
    <source>
        <dbReference type="ARBA" id="ARBA00044507"/>
    </source>
</evidence>
<dbReference type="InterPro" id="IPR004534">
    <property type="entry name" value="SelA_trans"/>
</dbReference>
<feature type="modified residue" description="N6-(pyridoxal phosphate)lysine" evidence="8">
    <location>
        <position position="295"/>
    </location>
</feature>
<evidence type="ECO:0000313" key="9">
    <source>
        <dbReference type="EMBL" id="MFC0679804.1"/>
    </source>
</evidence>
<dbReference type="Pfam" id="PF03841">
    <property type="entry name" value="SelA"/>
    <property type="match status" value="1"/>
</dbReference>
<name>A0ABV6RS50_9GAMM</name>
<comment type="subcellular location">
    <subcellularLocation>
        <location evidence="8">Cytoplasm</location>
    </subcellularLocation>
</comment>
<dbReference type="GO" id="GO:0004125">
    <property type="term" value="F:L-seryl-tRNA(Sec) selenium transferase activity"/>
    <property type="evidence" value="ECO:0007669"/>
    <property type="project" value="UniProtKB-EC"/>
</dbReference>
<proteinExistence type="inferred from homology"/>
<evidence type="ECO:0000256" key="2">
    <source>
        <dbReference type="ARBA" id="ARBA00022490"/>
    </source>
</evidence>
<dbReference type="PANTHER" id="PTHR32328">
    <property type="entry name" value="L-SERYL-TRNA(SEC) SELENIUM TRANSFERASE"/>
    <property type="match status" value="1"/>
</dbReference>
<dbReference type="EMBL" id="JBHLTG010000004">
    <property type="protein sequence ID" value="MFC0679804.1"/>
    <property type="molecule type" value="Genomic_DNA"/>
</dbReference>
<comment type="similarity">
    <text evidence="7 8">Belongs to the SelA family.</text>
</comment>
<comment type="cofactor">
    <cofactor evidence="1 8">
        <name>pyridoxal 5'-phosphate</name>
        <dbReference type="ChEBI" id="CHEBI:597326"/>
    </cofactor>
</comment>
<accession>A0ABV6RS50</accession>
<protein>
    <recommendedName>
        <fullName evidence="8">L-seryl-tRNA(Sec) selenium transferase</fullName>
        <ecNumber evidence="8">2.9.1.1</ecNumber>
    </recommendedName>
    <alternativeName>
        <fullName evidence="8">Selenocysteine synthase</fullName>
        <shortName evidence="8">Sec synthase</shortName>
    </alternativeName>
    <alternativeName>
        <fullName evidence="8">Selenocysteinyl-tRNA(Sec) synthase</fullName>
    </alternativeName>
</protein>
<comment type="pathway">
    <text evidence="8">Aminoacyl-tRNA biosynthesis; selenocysteinyl-tRNA(Sec) biosynthesis; selenocysteinyl-tRNA(Sec) from L-seryl-tRNA(Sec) (bacterial route): step 1/1.</text>
</comment>
<evidence type="ECO:0000256" key="5">
    <source>
        <dbReference type="ARBA" id="ARBA00022917"/>
    </source>
</evidence>
<dbReference type="HAMAP" id="MF_00423">
    <property type="entry name" value="SelA"/>
    <property type="match status" value="1"/>
</dbReference>
<dbReference type="InterPro" id="IPR015421">
    <property type="entry name" value="PyrdxlP-dep_Trfase_major"/>
</dbReference>
<comment type="catalytic activity">
    <reaction evidence="8">
        <text>L-seryl-tRNA(Sec) + selenophosphate + H(+) = L-selenocysteinyl-tRNA(Sec) + phosphate</text>
        <dbReference type="Rhea" id="RHEA:22728"/>
        <dbReference type="Rhea" id="RHEA-COMP:9742"/>
        <dbReference type="Rhea" id="RHEA-COMP:9743"/>
        <dbReference type="ChEBI" id="CHEBI:15378"/>
        <dbReference type="ChEBI" id="CHEBI:16144"/>
        <dbReference type="ChEBI" id="CHEBI:43474"/>
        <dbReference type="ChEBI" id="CHEBI:78533"/>
        <dbReference type="ChEBI" id="CHEBI:78573"/>
        <dbReference type="EC" id="2.9.1.1"/>
    </reaction>
</comment>
<keyword evidence="2 8" id="KW-0963">Cytoplasm</keyword>
<dbReference type="InterPro" id="IPR015424">
    <property type="entry name" value="PyrdxlP-dep_Trfase"/>
</dbReference>
<reference evidence="9 10" key="1">
    <citation type="submission" date="2024-09" db="EMBL/GenBank/DDBJ databases">
        <authorList>
            <person name="Sun Q."/>
            <person name="Mori K."/>
        </authorList>
    </citation>
    <scope>NUCLEOTIDE SEQUENCE [LARGE SCALE GENOMIC DNA]</scope>
    <source>
        <strain evidence="9 10">KCTC 23076</strain>
    </source>
</reference>
<dbReference type="InterPro" id="IPR018319">
    <property type="entry name" value="SelA-like"/>
</dbReference>
<dbReference type="RefSeq" id="WP_386670901.1">
    <property type="nucleotide sequence ID" value="NZ_JBHLTG010000004.1"/>
</dbReference>
<keyword evidence="6 8" id="KW-0711">Selenium</keyword>
<keyword evidence="3 8" id="KW-0808">Transferase</keyword>
<evidence type="ECO:0000256" key="6">
    <source>
        <dbReference type="ARBA" id="ARBA00023266"/>
    </source>
</evidence>
<evidence type="ECO:0000256" key="3">
    <source>
        <dbReference type="ARBA" id="ARBA00022679"/>
    </source>
</evidence>
<keyword evidence="10" id="KW-1185">Reference proteome</keyword>
<dbReference type="Gene3D" id="3.40.640.10">
    <property type="entry name" value="Type I PLP-dependent aspartate aminotransferase-like (Major domain)"/>
    <property type="match status" value="1"/>
</dbReference>
<comment type="function">
    <text evidence="8">Converts seryl-tRNA(Sec) to selenocysteinyl-tRNA(Sec) required for selenoprotein biosynthesis.</text>
</comment>
<keyword evidence="5 8" id="KW-0648">Protein biosynthesis</keyword>
<dbReference type="Proteomes" id="UP001589896">
    <property type="component" value="Unassembled WGS sequence"/>
</dbReference>
<keyword evidence="4 8" id="KW-0663">Pyridoxal phosphate</keyword>
<organism evidence="9 10">
    <name type="scientific">Lysobacter korlensis</name>
    <dbReference type="NCBI Taxonomy" id="553636"/>
    <lineage>
        <taxon>Bacteria</taxon>
        <taxon>Pseudomonadati</taxon>
        <taxon>Pseudomonadota</taxon>
        <taxon>Gammaproteobacteria</taxon>
        <taxon>Lysobacterales</taxon>
        <taxon>Lysobacteraceae</taxon>
        <taxon>Lysobacter</taxon>
    </lineage>
</organism>
<evidence type="ECO:0000256" key="8">
    <source>
        <dbReference type="HAMAP-Rule" id="MF_00423"/>
    </source>
</evidence>
<dbReference type="Gene3D" id="3.90.1150.180">
    <property type="match status" value="1"/>
</dbReference>
<dbReference type="PANTHER" id="PTHR32328:SF0">
    <property type="entry name" value="L-SERYL-TRNA(SEC) SELENIUM TRANSFERASE"/>
    <property type="match status" value="1"/>
</dbReference>
<sequence>MEHPLAALPSVHEILRDPAFRAACGDLADPFRTRLVRRAVDSHRQALLEDPEERHEPGPLFSSILDQCIREAEALQTPSPRRVVNGTGVLIHTNLGRAPLGALVEALNESDLGGYTDLEWDPESQERGNRDLRLQRQLQLLTGAEAALVVNNCAAALMLALNTLASNKQVLVSRSELVEIGGSFRVPAIMEASGCRLREVGTTNKTNLRDFEEHVVPGSSVLLKVHQSNFVQRGFVERVSIDEMVALGRRLGVPVIEDNGSGLIANQYAALLQDEPRVLDSLDRGVDIVCCSADKLFGSIQAGILLGTAEHIEAMRRNPLYRVLRLDKVRLALLDRTLKLYLAGDAGSLPLWRLFHASLDELEARIAQLRLPKSGTRWLSVRSTPLQGRLGGGSNPEAVFESLGLELRHRELSAEALKRRFATRPVPIVGYVQQGCFYLDLRTCFPEDLPELQRALDELGGTGDALE</sequence>